<dbReference type="EMBL" id="MNUE01000024">
    <property type="protein sequence ID" value="OJD34219.1"/>
    <property type="molecule type" value="Genomic_DNA"/>
</dbReference>
<dbReference type="PROSITE" id="PS00086">
    <property type="entry name" value="CYTOCHROME_P450"/>
    <property type="match status" value="1"/>
</dbReference>
<evidence type="ECO:0000313" key="10">
    <source>
        <dbReference type="EMBL" id="OJD34219.1"/>
    </source>
</evidence>
<evidence type="ECO:0000256" key="2">
    <source>
        <dbReference type="ARBA" id="ARBA00010617"/>
    </source>
</evidence>
<dbReference type="CDD" id="cd11059">
    <property type="entry name" value="CYP_fungal"/>
    <property type="match status" value="1"/>
</dbReference>
<evidence type="ECO:0000256" key="1">
    <source>
        <dbReference type="ARBA" id="ARBA00001971"/>
    </source>
</evidence>
<evidence type="ECO:0000256" key="9">
    <source>
        <dbReference type="SAM" id="SignalP"/>
    </source>
</evidence>
<keyword evidence="11" id="KW-1185">Reference proteome</keyword>
<accession>A0A1J9RNU6</accession>
<comment type="similarity">
    <text evidence="2 7">Belongs to the cytochrome P450 family.</text>
</comment>
<organism evidence="10 11">
    <name type="scientific">Diplodia corticola</name>
    <dbReference type="NCBI Taxonomy" id="236234"/>
    <lineage>
        <taxon>Eukaryota</taxon>
        <taxon>Fungi</taxon>
        <taxon>Dikarya</taxon>
        <taxon>Ascomycota</taxon>
        <taxon>Pezizomycotina</taxon>
        <taxon>Dothideomycetes</taxon>
        <taxon>Dothideomycetes incertae sedis</taxon>
        <taxon>Botryosphaeriales</taxon>
        <taxon>Botryosphaeriaceae</taxon>
        <taxon>Diplodia</taxon>
    </lineage>
</organism>
<keyword evidence="4 7" id="KW-0560">Oxidoreductase</keyword>
<dbReference type="AlphaFoldDB" id="A0A1J9RNU6"/>
<evidence type="ECO:0000256" key="4">
    <source>
        <dbReference type="ARBA" id="ARBA00023002"/>
    </source>
</evidence>
<dbReference type="SUPFAM" id="SSF48264">
    <property type="entry name" value="Cytochrome P450"/>
    <property type="match status" value="1"/>
</dbReference>
<dbReference type="GO" id="GO:0016705">
    <property type="term" value="F:oxidoreductase activity, acting on paired donors, with incorporation or reduction of molecular oxygen"/>
    <property type="evidence" value="ECO:0007669"/>
    <property type="project" value="InterPro"/>
</dbReference>
<feature type="region of interest" description="Disordered" evidence="8">
    <location>
        <begin position="29"/>
        <end position="54"/>
    </location>
</feature>
<dbReference type="InterPro" id="IPR001128">
    <property type="entry name" value="Cyt_P450"/>
</dbReference>
<name>A0A1J9RNU6_9PEZI</name>
<evidence type="ECO:0000256" key="5">
    <source>
        <dbReference type="ARBA" id="ARBA00023004"/>
    </source>
</evidence>
<keyword evidence="3 6" id="KW-0479">Metal-binding</keyword>
<dbReference type="InterPro" id="IPR036396">
    <property type="entry name" value="Cyt_P450_sf"/>
</dbReference>
<evidence type="ECO:0000256" key="6">
    <source>
        <dbReference type="PIRSR" id="PIRSR602401-1"/>
    </source>
</evidence>
<keyword evidence="6 7" id="KW-0349">Heme</keyword>
<dbReference type="PRINTS" id="PR00463">
    <property type="entry name" value="EP450I"/>
</dbReference>
<dbReference type="Pfam" id="PF00067">
    <property type="entry name" value="p450"/>
    <property type="match status" value="1"/>
</dbReference>
<dbReference type="GO" id="GO:0020037">
    <property type="term" value="F:heme binding"/>
    <property type="evidence" value="ECO:0007669"/>
    <property type="project" value="InterPro"/>
</dbReference>
<keyword evidence="7" id="KW-0503">Monooxygenase</keyword>
<dbReference type="GeneID" id="31013337"/>
<dbReference type="STRING" id="236234.A0A1J9RNU6"/>
<sequence length="528" mass="57632">MALSPLLALAAGVALTIAVWLVQVCTKTHPPSKSTTATTTTTTTTTTATNNTNISRPPSIQTIFHALTSPLRQIPGPLSSRLTNLPLKQAVTSGRRIFHIDALHKAYGPIVRISPTEVAVGGDVAAFRQIHGVQSKFAKDLWYEKLTNFPRLSVFTMRDARQHAARRRLFARAFGKGFLRERWEGAVREKCEVAVGKIREEGLEKGVADLMKWWTFMATDVVGVLGFGESFGMLEAGRRTEYIRVLEAALVGNGVGAELPWVRAIGARVPVRALREAFNSSEYILAYGTKAVENARTGGRDSNLMATIMAEAEKGGSRVDEMDVRTESTSLIFAGSGTTANTLTFLSYAVLSQPALQQALEQELAMLHEGFSDADLEQLPLLNAIINETLRLYCAVPGSLPRVAPPGGVTLGGYFIPEGTTVSTQAYTLHRDENLWDNAQEFDPYRWLPGREISPGAKATFCAFGAGATSCLGINLAWMELRFGTAMLFRECRGLRLADSMTPEKMELENYFVITPKGKALEVVLKGE</sequence>
<dbReference type="PANTHER" id="PTHR24305:SF96">
    <property type="entry name" value="CYTOCHROME P450 MONOOXYGENASE STCB-RELATED"/>
    <property type="match status" value="1"/>
</dbReference>
<proteinExistence type="inferred from homology"/>
<feature type="signal peptide" evidence="9">
    <location>
        <begin position="1"/>
        <end position="18"/>
    </location>
</feature>
<keyword evidence="5 6" id="KW-0408">Iron</keyword>
<evidence type="ECO:0000256" key="8">
    <source>
        <dbReference type="SAM" id="MobiDB-lite"/>
    </source>
</evidence>
<evidence type="ECO:0000313" key="11">
    <source>
        <dbReference type="Proteomes" id="UP000183809"/>
    </source>
</evidence>
<dbReference type="InterPro" id="IPR017972">
    <property type="entry name" value="Cyt_P450_CS"/>
</dbReference>
<dbReference type="PRINTS" id="PR00385">
    <property type="entry name" value="P450"/>
</dbReference>
<comment type="cofactor">
    <cofactor evidence="1 6">
        <name>heme</name>
        <dbReference type="ChEBI" id="CHEBI:30413"/>
    </cofactor>
</comment>
<keyword evidence="9" id="KW-0732">Signal</keyword>
<gene>
    <name evidence="10" type="ORF">BKCO1_2400012</name>
</gene>
<dbReference type="Proteomes" id="UP000183809">
    <property type="component" value="Unassembled WGS sequence"/>
</dbReference>
<dbReference type="RefSeq" id="XP_020130479.1">
    <property type="nucleotide sequence ID" value="XM_020273077.1"/>
</dbReference>
<feature type="binding site" description="axial binding residue" evidence="6">
    <location>
        <position position="471"/>
    </location>
    <ligand>
        <name>heme</name>
        <dbReference type="ChEBI" id="CHEBI:30413"/>
    </ligand>
    <ligandPart>
        <name>Fe</name>
        <dbReference type="ChEBI" id="CHEBI:18248"/>
    </ligandPart>
</feature>
<comment type="caution">
    <text evidence="10">The sequence shown here is derived from an EMBL/GenBank/DDBJ whole genome shotgun (WGS) entry which is preliminary data.</text>
</comment>
<evidence type="ECO:0000256" key="7">
    <source>
        <dbReference type="RuleBase" id="RU000461"/>
    </source>
</evidence>
<dbReference type="InterPro" id="IPR002401">
    <property type="entry name" value="Cyt_P450_E_grp-I"/>
</dbReference>
<feature type="compositionally biased region" description="Low complexity" evidence="8">
    <location>
        <begin position="35"/>
        <end position="53"/>
    </location>
</feature>
<dbReference type="InterPro" id="IPR050121">
    <property type="entry name" value="Cytochrome_P450_monoxygenase"/>
</dbReference>
<feature type="chain" id="PRO_5012362886" evidence="9">
    <location>
        <begin position="19"/>
        <end position="528"/>
    </location>
</feature>
<dbReference type="GO" id="GO:0005506">
    <property type="term" value="F:iron ion binding"/>
    <property type="evidence" value="ECO:0007669"/>
    <property type="project" value="InterPro"/>
</dbReference>
<dbReference type="GO" id="GO:0004497">
    <property type="term" value="F:monooxygenase activity"/>
    <property type="evidence" value="ECO:0007669"/>
    <property type="project" value="UniProtKB-KW"/>
</dbReference>
<protein>
    <submittedName>
        <fullName evidence="10">Cytochrome p450</fullName>
    </submittedName>
</protein>
<dbReference type="Gene3D" id="1.10.630.10">
    <property type="entry name" value="Cytochrome P450"/>
    <property type="match status" value="1"/>
</dbReference>
<reference evidence="10 11" key="1">
    <citation type="submission" date="2016-10" db="EMBL/GenBank/DDBJ databases">
        <title>Proteomics and genomics reveal pathogen-plant mechanisms compatible with a hemibiotrophic lifestyle of Diplodia corticola.</title>
        <authorList>
            <person name="Fernandes I."/>
            <person name="De Jonge R."/>
            <person name="Van De Peer Y."/>
            <person name="Devreese B."/>
            <person name="Alves A."/>
            <person name="Esteves A.C."/>
        </authorList>
    </citation>
    <scope>NUCLEOTIDE SEQUENCE [LARGE SCALE GENOMIC DNA]</scope>
    <source>
        <strain evidence="10 11">CBS 112549</strain>
    </source>
</reference>
<evidence type="ECO:0000256" key="3">
    <source>
        <dbReference type="ARBA" id="ARBA00022723"/>
    </source>
</evidence>
<dbReference type="PANTHER" id="PTHR24305">
    <property type="entry name" value="CYTOCHROME P450"/>
    <property type="match status" value="1"/>
</dbReference>
<dbReference type="OrthoDB" id="1470350at2759"/>